<evidence type="ECO:0000313" key="6">
    <source>
        <dbReference type="EMBL" id="SVE52918.1"/>
    </source>
</evidence>
<dbReference type="InterPro" id="IPR008969">
    <property type="entry name" value="CarboxyPept-like_regulatory"/>
</dbReference>
<evidence type="ECO:0000256" key="3">
    <source>
        <dbReference type="ARBA" id="ARBA00022801"/>
    </source>
</evidence>
<dbReference type="PROSITE" id="PS00138">
    <property type="entry name" value="SUBTILASE_SER"/>
    <property type="match status" value="1"/>
</dbReference>
<dbReference type="InterPro" id="IPR050131">
    <property type="entry name" value="Peptidase_S8_subtilisin-like"/>
</dbReference>
<dbReference type="PANTHER" id="PTHR43806">
    <property type="entry name" value="PEPTIDASE S8"/>
    <property type="match status" value="1"/>
</dbReference>
<gene>
    <name evidence="6" type="ORF">METZ01_LOCUS505772</name>
</gene>
<evidence type="ECO:0000256" key="4">
    <source>
        <dbReference type="ARBA" id="ARBA00022825"/>
    </source>
</evidence>
<dbReference type="Pfam" id="PF00082">
    <property type="entry name" value="Peptidase_S8"/>
    <property type="match status" value="1"/>
</dbReference>
<keyword evidence="3" id="KW-0378">Hydrolase</keyword>
<name>A0A383E9Y2_9ZZZZ</name>
<dbReference type="InterPro" id="IPR000209">
    <property type="entry name" value="Peptidase_S8/S53_dom"/>
</dbReference>
<feature type="non-terminal residue" evidence="6">
    <location>
        <position position="232"/>
    </location>
</feature>
<evidence type="ECO:0000256" key="2">
    <source>
        <dbReference type="ARBA" id="ARBA00022670"/>
    </source>
</evidence>
<dbReference type="GO" id="GO:0006508">
    <property type="term" value="P:proteolysis"/>
    <property type="evidence" value="ECO:0007669"/>
    <property type="project" value="UniProtKB-KW"/>
</dbReference>
<dbReference type="PANTHER" id="PTHR43806:SF11">
    <property type="entry name" value="CEREVISIN-RELATED"/>
    <property type="match status" value="1"/>
</dbReference>
<accession>A0A383E9Y2</accession>
<keyword evidence="4" id="KW-0720">Serine protease</keyword>
<dbReference type="InterPro" id="IPR036852">
    <property type="entry name" value="Peptidase_S8/S53_dom_sf"/>
</dbReference>
<sequence>GYPAYYPQSFGVGATDSVDVIAGFSSRGPAITGEIKPEVSAPGVKILSSLPNGEYGRYSGTSMATPHVSGAIALLKQANPSISIAEIRSVLQTTAVDLGATGEDNDYGHGRIDIFEAVKFVAQGMGTLSGTVTEGAVTFGAQDPVSGATIMVVSQPDSGRKMQTAGDGTYSFLLPAGAYTIQASRDGYATAEDTVSIADDSTKVLNFLLEPAFLQTSHSSFKDTLNAGTTVD</sequence>
<proteinExistence type="inferred from homology"/>
<dbReference type="Pfam" id="PF13620">
    <property type="entry name" value="CarboxypepD_reg"/>
    <property type="match status" value="1"/>
</dbReference>
<evidence type="ECO:0000259" key="5">
    <source>
        <dbReference type="Pfam" id="PF00082"/>
    </source>
</evidence>
<dbReference type="EMBL" id="UINC01223637">
    <property type="protein sequence ID" value="SVE52918.1"/>
    <property type="molecule type" value="Genomic_DNA"/>
</dbReference>
<dbReference type="GO" id="GO:0004252">
    <property type="term" value="F:serine-type endopeptidase activity"/>
    <property type="evidence" value="ECO:0007669"/>
    <property type="project" value="InterPro"/>
</dbReference>
<keyword evidence="2" id="KW-0645">Protease</keyword>
<feature type="domain" description="Peptidase S8/S53" evidence="5">
    <location>
        <begin position="1"/>
        <end position="110"/>
    </location>
</feature>
<organism evidence="6">
    <name type="scientific">marine metagenome</name>
    <dbReference type="NCBI Taxonomy" id="408172"/>
    <lineage>
        <taxon>unclassified sequences</taxon>
        <taxon>metagenomes</taxon>
        <taxon>ecological metagenomes</taxon>
    </lineage>
</organism>
<dbReference type="PROSITE" id="PS51892">
    <property type="entry name" value="SUBTILASE"/>
    <property type="match status" value="1"/>
</dbReference>
<evidence type="ECO:0000256" key="1">
    <source>
        <dbReference type="ARBA" id="ARBA00011073"/>
    </source>
</evidence>
<reference evidence="6" key="1">
    <citation type="submission" date="2018-05" db="EMBL/GenBank/DDBJ databases">
        <authorList>
            <person name="Lanie J.A."/>
            <person name="Ng W.-L."/>
            <person name="Kazmierczak K.M."/>
            <person name="Andrzejewski T.M."/>
            <person name="Davidsen T.M."/>
            <person name="Wayne K.J."/>
            <person name="Tettelin H."/>
            <person name="Glass J.I."/>
            <person name="Rusch D."/>
            <person name="Podicherti R."/>
            <person name="Tsui H.-C.T."/>
            <person name="Winkler M.E."/>
        </authorList>
    </citation>
    <scope>NUCLEOTIDE SEQUENCE</scope>
</reference>
<dbReference type="SUPFAM" id="SSF52743">
    <property type="entry name" value="Subtilisin-like"/>
    <property type="match status" value="1"/>
</dbReference>
<dbReference type="Gene3D" id="2.60.40.1120">
    <property type="entry name" value="Carboxypeptidase-like, regulatory domain"/>
    <property type="match status" value="1"/>
</dbReference>
<dbReference type="InterPro" id="IPR023828">
    <property type="entry name" value="Peptidase_S8_Ser-AS"/>
</dbReference>
<protein>
    <recommendedName>
        <fullName evidence="5">Peptidase S8/S53 domain-containing protein</fullName>
    </recommendedName>
</protein>
<dbReference type="SUPFAM" id="SSF49464">
    <property type="entry name" value="Carboxypeptidase regulatory domain-like"/>
    <property type="match status" value="1"/>
</dbReference>
<dbReference type="AlphaFoldDB" id="A0A383E9Y2"/>
<dbReference type="Gene3D" id="3.40.50.200">
    <property type="entry name" value="Peptidase S8/S53 domain"/>
    <property type="match status" value="1"/>
</dbReference>
<comment type="similarity">
    <text evidence="1">Belongs to the peptidase S8 family.</text>
</comment>
<feature type="non-terminal residue" evidence="6">
    <location>
        <position position="1"/>
    </location>
</feature>